<dbReference type="InterPro" id="IPR021284">
    <property type="entry name" value="DUF2750"/>
</dbReference>
<gene>
    <name evidence="1" type="ORF">FKG94_27965</name>
</gene>
<dbReference type="Proteomes" id="UP000319732">
    <property type="component" value="Unassembled WGS sequence"/>
</dbReference>
<dbReference type="OrthoDB" id="2936081at2"/>
<dbReference type="RefSeq" id="WP_142930256.1">
    <property type="nucleotide sequence ID" value="NZ_ML660123.1"/>
</dbReference>
<keyword evidence="2" id="KW-1185">Reference proteome</keyword>
<name>A0A545SLI7_9GAMM</name>
<sequence>MSSAGTQANKFYEEVSSNKSLWFAENSDGTSLEFDIGGDRVSFPLWSSESRILKLKKLNPELLSEYSPREMSWKSFKEILVPILKNKDRVVGVNLSGKNMSGFDMSAETVIRQVEAFF</sequence>
<dbReference type="Pfam" id="PF11042">
    <property type="entry name" value="DUF2750"/>
    <property type="match status" value="1"/>
</dbReference>
<evidence type="ECO:0000313" key="2">
    <source>
        <dbReference type="Proteomes" id="UP000319732"/>
    </source>
</evidence>
<dbReference type="EMBL" id="VHSG01000048">
    <property type="protein sequence ID" value="TQV65844.1"/>
    <property type="molecule type" value="Genomic_DNA"/>
</dbReference>
<organism evidence="1 2">
    <name type="scientific">Exilibacterium tricleocarpae</name>
    <dbReference type="NCBI Taxonomy" id="2591008"/>
    <lineage>
        <taxon>Bacteria</taxon>
        <taxon>Pseudomonadati</taxon>
        <taxon>Pseudomonadota</taxon>
        <taxon>Gammaproteobacteria</taxon>
        <taxon>Cellvibrionales</taxon>
        <taxon>Cellvibrionaceae</taxon>
        <taxon>Exilibacterium</taxon>
    </lineage>
</organism>
<dbReference type="AlphaFoldDB" id="A0A545SLI7"/>
<evidence type="ECO:0000313" key="1">
    <source>
        <dbReference type="EMBL" id="TQV65844.1"/>
    </source>
</evidence>
<reference evidence="1 2" key="1">
    <citation type="submission" date="2019-06" db="EMBL/GenBank/DDBJ databases">
        <title>Whole genome sequence for Cellvibrionaceae sp. R142.</title>
        <authorList>
            <person name="Wang G."/>
        </authorList>
    </citation>
    <scope>NUCLEOTIDE SEQUENCE [LARGE SCALE GENOMIC DNA]</scope>
    <source>
        <strain evidence="1 2">R142</strain>
    </source>
</reference>
<comment type="caution">
    <text evidence="1">The sequence shown here is derived from an EMBL/GenBank/DDBJ whole genome shotgun (WGS) entry which is preliminary data.</text>
</comment>
<accession>A0A545SLI7</accession>
<proteinExistence type="predicted"/>
<protein>
    <submittedName>
        <fullName evidence="1">DUF2750 domain-containing protein</fullName>
    </submittedName>
</protein>